<gene>
    <name evidence="1" type="ORF">FAD_0251</name>
</gene>
<dbReference type="AlphaFoldDB" id="A0A1V0N255"/>
<name>A0A1V0N255_9ARCH</name>
<dbReference type="STRING" id="74969.FAD_0251"/>
<reference evidence="1 2" key="1">
    <citation type="submission" date="2011-10" db="EMBL/GenBank/DDBJ databases">
        <title>Metabolic and evolutionary patterns in the extreme acidophile Ferroplasma acidiphilum.</title>
        <authorList>
            <person name="Golyshina O.V."/>
            <person name="Kozyavkin S.A."/>
            <person name="Tatusov R.L."/>
            <person name="Slesarev A.I."/>
            <person name="Golyshin P.N."/>
        </authorList>
    </citation>
    <scope>NUCLEOTIDE SEQUENCE [LARGE SCALE GENOMIC DNA]</scope>
    <source>
        <strain evidence="2">Y</strain>
    </source>
</reference>
<dbReference type="Proteomes" id="UP000192050">
    <property type="component" value="Chromosome"/>
</dbReference>
<proteinExistence type="predicted"/>
<dbReference type="EMBL" id="CP015363">
    <property type="protein sequence ID" value="ARD84175.1"/>
    <property type="molecule type" value="Genomic_DNA"/>
</dbReference>
<protein>
    <submittedName>
        <fullName evidence="1">MULE transposase</fullName>
    </submittedName>
</protein>
<accession>A0A1V0N255</accession>
<dbReference type="KEGG" id="fai:FAD_0251"/>
<evidence type="ECO:0000313" key="1">
    <source>
        <dbReference type="EMBL" id="ARD84175.1"/>
    </source>
</evidence>
<keyword evidence="2" id="KW-1185">Reference proteome</keyword>
<organism evidence="1 2">
    <name type="scientific">Ferroplasma acidiphilum</name>
    <dbReference type="NCBI Taxonomy" id="74969"/>
    <lineage>
        <taxon>Archaea</taxon>
        <taxon>Methanobacteriati</taxon>
        <taxon>Thermoplasmatota</taxon>
        <taxon>Thermoplasmata</taxon>
        <taxon>Thermoplasmatales</taxon>
        <taxon>Ferroplasmaceae</taxon>
        <taxon>Ferroplasma</taxon>
    </lineage>
</organism>
<sequence length="560" mass="63395">MISEIIFRTDRTVCPQCHSRLVEYKTERRTIRSWEMGEFTAVHKIMGCRRHGTMFRSERLKSIVNPHCIYANDIMIEASMGRFIHGLSCSEISEQGGMRGISGSHARNVTNMALRILSRIHEESWKKLKGAMHNYVLQIDGTTDSKFDMIVVVRDSISNFTLHAEKYASESYENIKDILMKVKERFGSPSGSISDMRSGILTALAEVFHGMPIRICLMHFLRDLGKGLMVDMHNNLGLKINRKGIKSALKSILRSMPDYDQNTLEEIENGFCSDRGKMEIMAIRRIIEPVLSVNGSSGYGFPFSLNHLNFFTSLKEAGKLLSELSEKAAGEESMELISSARKYIGRIVTDQSIVETAKKLSEVNMLFQKLRFAFRIPEKGNLSDDIPDDASIHDQCNTVIGEMEVYLHENIAPHIIRAAKHIIERYHEREIMLFANNADGTMPRTNNGMERFFRKIRRNVRKRNGNTATGHVLAQSGVQLALFQNLDNPIYVKTVFGSDGISAVFAKRREHFRKPGMTVSTVNKLVADGTRMILEDNLSDTPYNDQMMNAAQASRNIQAA</sequence>
<evidence type="ECO:0000313" key="2">
    <source>
        <dbReference type="Proteomes" id="UP000192050"/>
    </source>
</evidence>